<dbReference type="AlphaFoldDB" id="A0A1C3VWJ6"/>
<accession>A0A1C3VWJ6</accession>
<dbReference type="Proteomes" id="UP000199101">
    <property type="component" value="Unassembled WGS sequence"/>
</dbReference>
<dbReference type="EMBL" id="FMAG01000004">
    <property type="protein sequence ID" value="SCB32077.1"/>
    <property type="molecule type" value="Genomic_DNA"/>
</dbReference>
<sequence length="71" mass="8482">MDNYRIAGVMGPQAPFWLKAMRFIDFRLFWTVRSRNRCRAGWVVESYEPWVYDAFDRFERETAANKASALL</sequence>
<evidence type="ECO:0000313" key="1">
    <source>
        <dbReference type="EMBL" id="SCB32077.1"/>
    </source>
</evidence>
<protein>
    <submittedName>
        <fullName evidence="1">Uncharacterized protein</fullName>
    </submittedName>
</protein>
<proteinExistence type="predicted"/>
<reference evidence="2" key="1">
    <citation type="submission" date="2016-08" db="EMBL/GenBank/DDBJ databases">
        <authorList>
            <person name="Varghese N."/>
            <person name="Submissions Spin"/>
        </authorList>
    </citation>
    <scope>NUCLEOTIDE SEQUENCE [LARGE SCALE GENOMIC DNA]</scope>
    <source>
        <strain evidence="2">HAMBI 2975</strain>
    </source>
</reference>
<keyword evidence="2" id="KW-1185">Reference proteome</keyword>
<gene>
    <name evidence="1" type="ORF">GA0061103_4397</name>
</gene>
<organism evidence="1 2">
    <name type="scientific">Rhizobium multihospitium</name>
    <dbReference type="NCBI Taxonomy" id="410764"/>
    <lineage>
        <taxon>Bacteria</taxon>
        <taxon>Pseudomonadati</taxon>
        <taxon>Pseudomonadota</taxon>
        <taxon>Alphaproteobacteria</taxon>
        <taxon>Hyphomicrobiales</taxon>
        <taxon>Rhizobiaceae</taxon>
        <taxon>Rhizobium/Agrobacterium group</taxon>
        <taxon>Rhizobium</taxon>
    </lineage>
</organism>
<evidence type="ECO:0000313" key="2">
    <source>
        <dbReference type="Proteomes" id="UP000199101"/>
    </source>
</evidence>
<name>A0A1C3VWJ6_9HYPH</name>